<accession>A0A1X1K6N1</accession>
<proteinExistence type="predicted"/>
<dbReference type="RefSeq" id="WP_000924762.1">
    <property type="nucleotide sequence ID" value="NZ_JALDWD010000005.1"/>
</dbReference>
<reference evidence="1 2" key="1">
    <citation type="journal article" date="2016" name="Eur. J. Clin. Microbiol. Infect. Dis.">
        <title>Whole genome sequencing as a tool for phylogenetic analysis of clinical strains of Mitis group streptococci.</title>
        <authorList>
            <person name="Rasmussen L.H."/>
            <person name="Dargis R."/>
            <person name="Hojholt K."/>
            <person name="Christensen J.J."/>
            <person name="Skovgaard O."/>
            <person name="Justesen U.S."/>
            <person name="Rosenvinge F.S."/>
            <person name="Moser C."/>
            <person name="Lukjancenko O."/>
            <person name="Rasmussen S."/>
            <person name="Nielsen X.C."/>
        </authorList>
    </citation>
    <scope>NUCLEOTIDE SEQUENCE [LARGE SCALE GENOMIC DNA]</scope>
    <source>
        <strain evidence="1 2">RH_43861_09</strain>
    </source>
</reference>
<dbReference type="EMBL" id="NCVG01000019">
    <property type="protein sequence ID" value="ORO95015.1"/>
    <property type="molecule type" value="Genomic_DNA"/>
</dbReference>
<name>A0A1X1K6N1_STRMT</name>
<organism evidence="1 2">
    <name type="scientific">Streptococcus mitis</name>
    <dbReference type="NCBI Taxonomy" id="28037"/>
    <lineage>
        <taxon>Bacteria</taxon>
        <taxon>Bacillati</taxon>
        <taxon>Bacillota</taxon>
        <taxon>Bacilli</taxon>
        <taxon>Lactobacillales</taxon>
        <taxon>Streptococcaceae</taxon>
        <taxon>Streptococcus</taxon>
        <taxon>Streptococcus mitis group</taxon>
    </lineage>
</organism>
<comment type="caution">
    <text evidence="1">The sequence shown here is derived from an EMBL/GenBank/DDBJ whole genome shotgun (WGS) entry which is preliminary data.</text>
</comment>
<protein>
    <submittedName>
        <fullName evidence="1">Uncharacterized protein</fullName>
    </submittedName>
</protein>
<dbReference type="Proteomes" id="UP000193863">
    <property type="component" value="Unassembled WGS sequence"/>
</dbReference>
<gene>
    <name evidence="1" type="ORF">B7699_02840</name>
</gene>
<evidence type="ECO:0000313" key="2">
    <source>
        <dbReference type="Proteomes" id="UP000193863"/>
    </source>
</evidence>
<dbReference type="AlphaFoldDB" id="A0A1X1K6N1"/>
<sequence>MLLKHICEVCEKSEIIDSDLAFDKGWEYPPIMGSFRILSPRTCPNCTIEKTVWWALAMEGKSLEDLSKRQIEVLTRINNEPLSILPNSDDGLSS</sequence>
<evidence type="ECO:0000313" key="1">
    <source>
        <dbReference type="EMBL" id="ORO95015.1"/>
    </source>
</evidence>